<dbReference type="GO" id="GO:0090563">
    <property type="term" value="F:protein-phosphocysteine-sugar phosphotransferase activity"/>
    <property type="evidence" value="ECO:0007669"/>
    <property type="project" value="TreeGrafter"/>
</dbReference>
<dbReference type="PROSITE" id="PS51099">
    <property type="entry name" value="PTS_EIIB_TYPE_2"/>
    <property type="match status" value="1"/>
</dbReference>
<feature type="domain" description="PTS EIIB type-2" evidence="9">
    <location>
        <begin position="1"/>
        <end position="82"/>
    </location>
</feature>
<keyword evidence="4" id="KW-0597">Phosphoprotein</keyword>
<proteinExistence type="predicted"/>
<dbReference type="Gene3D" id="3.40.50.2300">
    <property type="match status" value="1"/>
</dbReference>
<dbReference type="InterPro" id="IPR003501">
    <property type="entry name" value="PTS_EIIB_2/3"/>
</dbReference>
<comment type="caution">
    <text evidence="10">The sequence shown here is derived from an EMBL/GenBank/DDBJ whole genome shotgun (WGS) entry which is preliminary data.</text>
</comment>
<evidence type="ECO:0000256" key="6">
    <source>
        <dbReference type="ARBA" id="ARBA00022679"/>
    </source>
</evidence>
<dbReference type="GO" id="GO:0016301">
    <property type="term" value="F:kinase activity"/>
    <property type="evidence" value="ECO:0007669"/>
    <property type="project" value="UniProtKB-KW"/>
</dbReference>
<evidence type="ECO:0000256" key="4">
    <source>
        <dbReference type="ARBA" id="ARBA00022553"/>
    </source>
</evidence>
<dbReference type="PANTHER" id="PTHR30505:SF0">
    <property type="entry name" value="FRUCTOSE-LIKE PTS SYSTEM EIIBC COMPONENT-RELATED"/>
    <property type="match status" value="1"/>
</dbReference>
<comment type="catalytic activity">
    <reaction evidence="1">
        <text>D-fructose(out) + N(pros)-phospho-L-histidyl-[protein] = D-fructose 1-phosphate(in) + L-histidyl-[protein]</text>
        <dbReference type="Rhea" id="RHEA:49252"/>
        <dbReference type="Rhea" id="RHEA-COMP:9745"/>
        <dbReference type="Rhea" id="RHEA-COMP:9746"/>
        <dbReference type="ChEBI" id="CHEBI:29979"/>
        <dbReference type="ChEBI" id="CHEBI:37721"/>
        <dbReference type="ChEBI" id="CHEBI:58674"/>
        <dbReference type="ChEBI" id="CHEBI:64837"/>
        <dbReference type="EC" id="2.7.1.202"/>
    </reaction>
</comment>
<dbReference type="InterPro" id="IPR013011">
    <property type="entry name" value="PTS_EIIB_2"/>
</dbReference>
<accession>A0A090T9F4</accession>
<dbReference type="GO" id="GO:0022877">
    <property type="term" value="F:protein-N(PI)-phosphohistidine-fructose phosphotransferase system transporter activity"/>
    <property type="evidence" value="ECO:0007669"/>
    <property type="project" value="InterPro"/>
</dbReference>
<keyword evidence="7" id="KW-0598">Phosphotransferase system</keyword>
<dbReference type="GO" id="GO:0009401">
    <property type="term" value="P:phosphoenolpyruvate-dependent sugar phosphotransferase system"/>
    <property type="evidence" value="ECO:0007669"/>
    <property type="project" value="UniProtKB-KW"/>
</dbReference>
<evidence type="ECO:0000259" key="9">
    <source>
        <dbReference type="PROSITE" id="PS51099"/>
    </source>
</evidence>
<dbReference type="AlphaFoldDB" id="A0A090T9F4"/>
<keyword evidence="6 10" id="KW-0808">Transferase</keyword>
<evidence type="ECO:0000313" key="11">
    <source>
        <dbReference type="Proteomes" id="UP000029224"/>
    </source>
</evidence>
<reference evidence="10 11" key="1">
    <citation type="submission" date="2014-09" db="EMBL/GenBank/DDBJ databases">
        <title>Vibrio maritimus JCM 19240. (C210) whole genome shotgun sequence.</title>
        <authorList>
            <person name="Sawabe T."/>
            <person name="Meirelles P."/>
            <person name="Nakanishi M."/>
            <person name="Sayaka M."/>
            <person name="Hattori M."/>
            <person name="Ohkuma M."/>
        </authorList>
    </citation>
    <scope>NUCLEOTIDE SEQUENCE [LARGE SCALE GENOMIC DNA]</scope>
    <source>
        <strain evidence="10 11">JCM 19240</strain>
    </source>
</reference>
<keyword evidence="8" id="KW-0418">Kinase</keyword>
<evidence type="ECO:0000256" key="3">
    <source>
        <dbReference type="ARBA" id="ARBA00022448"/>
    </source>
</evidence>
<evidence type="ECO:0000256" key="2">
    <source>
        <dbReference type="ARBA" id="ARBA00012799"/>
    </source>
</evidence>
<protein>
    <recommendedName>
        <fullName evidence="2">protein-N(pi)-phosphohistidine--D-fructose phosphotransferase</fullName>
        <ecNumber evidence="2">2.7.1.202</ecNumber>
    </recommendedName>
</protein>
<dbReference type="EMBL" id="BBMT01000006">
    <property type="protein sequence ID" value="GAL35374.1"/>
    <property type="molecule type" value="Genomic_DNA"/>
</dbReference>
<evidence type="ECO:0000256" key="8">
    <source>
        <dbReference type="ARBA" id="ARBA00022777"/>
    </source>
</evidence>
<dbReference type="InterPro" id="IPR036095">
    <property type="entry name" value="PTS_EIIB-like_sf"/>
</dbReference>
<evidence type="ECO:0000256" key="7">
    <source>
        <dbReference type="ARBA" id="ARBA00022683"/>
    </source>
</evidence>
<dbReference type="PANTHER" id="PTHR30505">
    <property type="entry name" value="FRUCTOSE-LIKE PERMEASE"/>
    <property type="match status" value="1"/>
</dbReference>
<dbReference type="EC" id="2.7.1.202" evidence="2"/>
<dbReference type="InterPro" id="IPR050864">
    <property type="entry name" value="Bacterial_PTS_Sugar_Transport"/>
</dbReference>
<dbReference type="SUPFAM" id="SSF52794">
    <property type="entry name" value="PTS system IIB component-like"/>
    <property type="match status" value="1"/>
</dbReference>
<organism evidence="10 11">
    <name type="scientific">Vibrio maritimus</name>
    <dbReference type="NCBI Taxonomy" id="990268"/>
    <lineage>
        <taxon>Bacteria</taxon>
        <taxon>Pseudomonadati</taxon>
        <taxon>Pseudomonadota</taxon>
        <taxon>Gammaproteobacteria</taxon>
        <taxon>Vibrionales</taxon>
        <taxon>Vibrionaceae</taxon>
        <taxon>Vibrio</taxon>
    </lineage>
</organism>
<evidence type="ECO:0000313" key="10">
    <source>
        <dbReference type="EMBL" id="GAL35374.1"/>
    </source>
</evidence>
<gene>
    <name evidence="10" type="ORF">JCM19240_3744</name>
</gene>
<dbReference type="GO" id="GO:0005886">
    <property type="term" value="C:plasma membrane"/>
    <property type="evidence" value="ECO:0007669"/>
    <property type="project" value="TreeGrafter"/>
</dbReference>
<reference evidence="10 11" key="2">
    <citation type="submission" date="2014-09" db="EMBL/GenBank/DDBJ databases">
        <authorList>
            <consortium name="NBRP consortium"/>
            <person name="Sawabe T."/>
            <person name="Meirelles P."/>
            <person name="Nakanishi M."/>
            <person name="Sayaka M."/>
            <person name="Hattori M."/>
            <person name="Ohkuma M."/>
        </authorList>
    </citation>
    <scope>NUCLEOTIDE SEQUENCE [LARGE SCALE GENOMIC DNA]</scope>
    <source>
        <strain evidence="10 11">JCM 19240</strain>
    </source>
</reference>
<dbReference type="InterPro" id="IPR003353">
    <property type="entry name" value="PTS_IIB_fruc"/>
</dbReference>
<keyword evidence="3" id="KW-0813">Transport</keyword>
<sequence>MAAELLEKSAKKAGHKIDVETQGALGAENSLEQEAIDRADVAFIIADINIEGVERFDNSRLIKMSISDFLRNPELAITAIERAKRAPAGTVINV</sequence>
<evidence type="ECO:0000256" key="1">
    <source>
        <dbReference type="ARBA" id="ARBA00001401"/>
    </source>
</evidence>
<dbReference type="Proteomes" id="UP000029224">
    <property type="component" value="Unassembled WGS sequence"/>
</dbReference>
<name>A0A090T9F4_9VIBR</name>
<keyword evidence="5" id="KW-0762">Sugar transport</keyword>
<keyword evidence="11" id="KW-1185">Reference proteome</keyword>
<evidence type="ECO:0000256" key="5">
    <source>
        <dbReference type="ARBA" id="ARBA00022597"/>
    </source>
</evidence>
<dbReference type="CDD" id="cd05569">
    <property type="entry name" value="PTS_IIB_fructose"/>
    <property type="match status" value="1"/>
</dbReference>
<dbReference type="Pfam" id="PF02302">
    <property type="entry name" value="PTS_IIB"/>
    <property type="match status" value="1"/>
</dbReference>